<accession>H5SMX9</accession>
<sequence>MLTRFHTRLASPRLALTFTLLAGLLFWLLARGLGNLPPGAPSIFDLQLAFSAEKFQSVLVAWGERNVAAYVNSMWLDYLYPIAYALALSAWLAVLTRRADRLPSRPVLAFFAAPFLAALLDYVENSLHLLMLTLLHATPAALVFLASLAAAVKWTLAGVSFLALIGLSIVRARKAAKV</sequence>
<keyword evidence="1" id="KW-0472">Membrane</keyword>
<organism evidence="2">
    <name type="scientific">uncultured Chloroflexota bacterium</name>
    <dbReference type="NCBI Taxonomy" id="166587"/>
    <lineage>
        <taxon>Bacteria</taxon>
        <taxon>Bacillati</taxon>
        <taxon>Chloroflexota</taxon>
        <taxon>environmental samples</taxon>
    </lineage>
</organism>
<proteinExistence type="predicted"/>
<reference evidence="2" key="2">
    <citation type="journal article" date="2012" name="PLoS ONE">
        <title>A Deeply Branching Thermophilic Bacterium with an Ancient Acetyl-CoA Pathway Dominates a Subsurface Ecosystem.</title>
        <authorList>
            <person name="Takami H."/>
            <person name="Noguchi H."/>
            <person name="Takaki Y."/>
            <person name="Uchiyama I."/>
            <person name="Toyoda A."/>
            <person name="Nishi S."/>
            <person name="Chee G.-J."/>
            <person name="Arai W."/>
            <person name="Nunoura T."/>
            <person name="Itoh T."/>
            <person name="Hattori M."/>
            <person name="Takai K."/>
        </authorList>
    </citation>
    <scope>NUCLEOTIDE SEQUENCE</scope>
</reference>
<name>H5SMX9_9CHLR</name>
<evidence type="ECO:0000256" key="1">
    <source>
        <dbReference type="SAM" id="Phobius"/>
    </source>
</evidence>
<dbReference type="AlphaFoldDB" id="H5SMX9"/>
<gene>
    <name evidence="2" type="ORF">HGMM_F51C01C35</name>
</gene>
<protein>
    <submittedName>
        <fullName evidence="2">Hypothetical conserved protein</fullName>
    </submittedName>
</protein>
<keyword evidence="1" id="KW-0812">Transmembrane</keyword>
<keyword evidence="1" id="KW-1133">Transmembrane helix</keyword>
<evidence type="ECO:0000313" key="2">
    <source>
        <dbReference type="EMBL" id="BAL57515.1"/>
    </source>
</evidence>
<dbReference type="EMBL" id="AP011777">
    <property type="protein sequence ID" value="BAL57515.1"/>
    <property type="molecule type" value="Genomic_DNA"/>
</dbReference>
<reference evidence="2" key="1">
    <citation type="journal article" date="2005" name="Environ. Microbiol.">
        <title>Genetic and functional properties of uncultivated thermophilic crenarchaeotes from a subsurface gold mine as revealed by analysis of genome fragments.</title>
        <authorList>
            <person name="Nunoura T."/>
            <person name="Hirayama H."/>
            <person name="Takami H."/>
            <person name="Oida H."/>
            <person name="Nishi S."/>
            <person name="Shimamura S."/>
            <person name="Suzuki Y."/>
            <person name="Inagaki F."/>
            <person name="Takai K."/>
            <person name="Nealson K.H."/>
            <person name="Horikoshi K."/>
        </authorList>
    </citation>
    <scope>NUCLEOTIDE SEQUENCE</scope>
</reference>
<feature type="transmembrane region" description="Helical" evidence="1">
    <location>
        <begin position="78"/>
        <end position="95"/>
    </location>
</feature>
<feature type="transmembrane region" description="Helical" evidence="1">
    <location>
        <begin position="143"/>
        <end position="170"/>
    </location>
</feature>
<feature type="transmembrane region" description="Helical" evidence="1">
    <location>
        <begin position="107"/>
        <end position="123"/>
    </location>
</feature>